<sequence length="685" mass="76741">MGPFSDQAGQPSKRPRTESAGGADDMRSAEADSEHVADEPHTARGPRRQRTRAAMACAVCRARKTKCDGRRPSCGFCQRTSSACQYDTVVEYAPDSAFGHQDMGPQILQAIEQLTQLVKTQQSQSQPEWANYYRGPTQSCSLDEFSPLPLSQSSDSHALLTNSRLSGGAGRLSGPPPPSHLFASSEGLDSVLQWRVFPPGIDKIPVDNGIPIPMPDELPPLSLMELTRLQMNYRRVVHDFNPMLDLATLDRYTTHIAENGLDFTTRTCLVVLVCAIGALCQEESAFTIPSRLPVPERSDDLDIAYRFWSVASRRLGRAMSHNTLESAQCLCLTGIWFMCNLQPLDAWKHFTMAGNCYYSAILARKSLVSPDSQSPQLFPQAIEHSIFYTAYKSELYVRVFHVHLTAGCNDLRSNKVAAGPRRAREIRYELAIPGSVLEHLEEELVFPSPPMLSETQLEGPNDEAITWYYYLTDIAARHLINRIINTGFKIGGCPTEAQARSLLRDYKIFGSQLEDWYESLPQVISFELPKYTVAPEPNSFKYIIRARYLFIRVLLCRPFLRICLNYPLHLPEELIAEISSIASLGLQYCALRLQSAIKLTRLDHGMWSGIRSNTANALILVGAARSNRFPSLNGALRLLMPEDWRSSVQMYLDTIEPVSEETRGGMTDCYKLIRLALEDFGQTVE</sequence>
<gene>
    <name evidence="4" type="ORF">CRHIZ90672A_00005386</name>
</gene>
<dbReference type="OrthoDB" id="4356994at2759"/>
<dbReference type="Gene3D" id="4.10.240.10">
    <property type="entry name" value="Zn(2)-C6 fungal-type DNA-binding domain"/>
    <property type="match status" value="1"/>
</dbReference>
<proteinExistence type="predicted"/>
<reference evidence="4" key="1">
    <citation type="submission" date="2021-10" db="EMBL/GenBank/DDBJ databases">
        <authorList>
            <person name="Piombo E."/>
        </authorList>
    </citation>
    <scope>NUCLEOTIDE SEQUENCE</scope>
</reference>
<keyword evidence="1" id="KW-0539">Nucleus</keyword>
<dbReference type="Proteomes" id="UP000696573">
    <property type="component" value="Unassembled WGS sequence"/>
</dbReference>
<evidence type="ECO:0000313" key="4">
    <source>
        <dbReference type="EMBL" id="CAH0018763.1"/>
    </source>
</evidence>
<dbReference type="EMBL" id="CABFNQ020000544">
    <property type="protein sequence ID" value="CAH0018763.1"/>
    <property type="molecule type" value="Genomic_DNA"/>
</dbReference>
<dbReference type="PANTHER" id="PTHR47785">
    <property type="entry name" value="ZN(II)2CYS6 TRANSCRIPTION FACTOR (EUROFUNG)-RELATED-RELATED"/>
    <property type="match status" value="1"/>
</dbReference>
<feature type="compositionally biased region" description="Basic and acidic residues" evidence="2">
    <location>
        <begin position="24"/>
        <end position="42"/>
    </location>
</feature>
<name>A0A9N9V9Z1_9HYPO</name>
<feature type="region of interest" description="Disordered" evidence="2">
    <location>
        <begin position="1"/>
        <end position="50"/>
    </location>
</feature>
<dbReference type="PANTHER" id="PTHR47785:SF5">
    <property type="entry name" value="ZN(II)2CYS6 TRANSCRIPTION FACTOR (EUROFUNG)"/>
    <property type="match status" value="1"/>
</dbReference>
<dbReference type="CDD" id="cd12148">
    <property type="entry name" value="fungal_TF_MHR"/>
    <property type="match status" value="1"/>
</dbReference>
<dbReference type="AlphaFoldDB" id="A0A9N9V9Z1"/>
<organism evidence="4 5">
    <name type="scientific">Clonostachys rhizophaga</name>
    <dbReference type="NCBI Taxonomy" id="160324"/>
    <lineage>
        <taxon>Eukaryota</taxon>
        <taxon>Fungi</taxon>
        <taxon>Dikarya</taxon>
        <taxon>Ascomycota</taxon>
        <taxon>Pezizomycotina</taxon>
        <taxon>Sordariomycetes</taxon>
        <taxon>Hypocreomycetidae</taxon>
        <taxon>Hypocreales</taxon>
        <taxon>Bionectriaceae</taxon>
        <taxon>Clonostachys</taxon>
    </lineage>
</organism>
<feature type="domain" description="Zn(2)-C6 fungal-type" evidence="3">
    <location>
        <begin position="56"/>
        <end position="86"/>
    </location>
</feature>
<evidence type="ECO:0000259" key="3">
    <source>
        <dbReference type="PROSITE" id="PS50048"/>
    </source>
</evidence>
<evidence type="ECO:0000313" key="5">
    <source>
        <dbReference type="Proteomes" id="UP000696573"/>
    </source>
</evidence>
<evidence type="ECO:0000256" key="1">
    <source>
        <dbReference type="ARBA" id="ARBA00023242"/>
    </source>
</evidence>
<dbReference type="GO" id="GO:0008270">
    <property type="term" value="F:zinc ion binding"/>
    <property type="evidence" value="ECO:0007669"/>
    <property type="project" value="InterPro"/>
</dbReference>
<dbReference type="InterPro" id="IPR036864">
    <property type="entry name" value="Zn2-C6_fun-type_DNA-bd_sf"/>
</dbReference>
<dbReference type="GO" id="GO:0000981">
    <property type="term" value="F:DNA-binding transcription factor activity, RNA polymerase II-specific"/>
    <property type="evidence" value="ECO:0007669"/>
    <property type="project" value="InterPro"/>
</dbReference>
<dbReference type="Pfam" id="PF00172">
    <property type="entry name" value="Zn_clus"/>
    <property type="match status" value="1"/>
</dbReference>
<dbReference type="PROSITE" id="PS50048">
    <property type="entry name" value="ZN2_CY6_FUNGAL_2"/>
    <property type="match status" value="1"/>
</dbReference>
<comment type="caution">
    <text evidence="4">The sequence shown here is derived from an EMBL/GenBank/DDBJ whole genome shotgun (WGS) entry which is preliminary data.</text>
</comment>
<evidence type="ECO:0000256" key="2">
    <source>
        <dbReference type="SAM" id="MobiDB-lite"/>
    </source>
</evidence>
<dbReference type="PROSITE" id="PS00463">
    <property type="entry name" value="ZN2_CY6_FUNGAL_1"/>
    <property type="match status" value="1"/>
</dbReference>
<dbReference type="SUPFAM" id="SSF57701">
    <property type="entry name" value="Zn2/Cys6 DNA-binding domain"/>
    <property type="match status" value="1"/>
</dbReference>
<dbReference type="InterPro" id="IPR001138">
    <property type="entry name" value="Zn2Cys6_DnaBD"/>
</dbReference>
<dbReference type="SMART" id="SM00066">
    <property type="entry name" value="GAL4"/>
    <property type="match status" value="1"/>
</dbReference>
<protein>
    <recommendedName>
        <fullName evidence="3">Zn(2)-C6 fungal-type domain-containing protein</fullName>
    </recommendedName>
</protein>
<keyword evidence="5" id="KW-1185">Reference proteome</keyword>
<dbReference type="InterPro" id="IPR053181">
    <property type="entry name" value="EcdB-like_regulator"/>
</dbReference>
<accession>A0A9N9V9Z1</accession>
<dbReference type="CDD" id="cd00067">
    <property type="entry name" value="GAL4"/>
    <property type="match status" value="1"/>
</dbReference>